<evidence type="ECO:0000256" key="5">
    <source>
        <dbReference type="PROSITE-ProRule" id="PRU01248"/>
    </source>
</evidence>
<dbReference type="InterPro" id="IPR050808">
    <property type="entry name" value="Phage_Integrase"/>
</dbReference>
<protein>
    <submittedName>
        <fullName evidence="8">Site-specific integrase</fullName>
    </submittedName>
</protein>
<comment type="caution">
    <text evidence="8">The sequence shown here is derived from an EMBL/GenBank/DDBJ whole genome shotgun (WGS) entry which is preliminary data.</text>
</comment>
<proteinExistence type="inferred from homology"/>
<dbReference type="InterPro" id="IPR004107">
    <property type="entry name" value="Integrase_SAM-like_N"/>
</dbReference>
<evidence type="ECO:0000256" key="3">
    <source>
        <dbReference type="ARBA" id="ARBA00023125"/>
    </source>
</evidence>
<keyword evidence="3 5" id="KW-0238">DNA-binding</keyword>
<evidence type="ECO:0000259" key="7">
    <source>
        <dbReference type="PROSITE" id="PS51900"/>
    </source>
</evidence>
<dbReference type="Gene3D" id="1.10.443.10">
    <property type="entry name" value="Intergrase catalytic core"/>
    <property type="match status" value="1"/>
</dbReference>
<evidence type="ECO:0000256" key="4">
    <source>
        <dbReference type="ARBA" id="ARBA00023172"/>
    </source>
</evidence>
<dbReference type="EMBL" id="JAJUBC010000001">
    <property type="protein sequence ID" value="MDD1791520.1"/>
    <property type="molecule type" value="Genomic_DNA"/>
</dbReference>
<dbReference type="InterPro" id="IPR013762">
    <property type="entry name" value="Integrase-like_cat_sf"/>
</dbReference>
<evidence type="ECO:0000313" key="8">
    <source>
        <dbReference type="EMBL" id="MDD1791520.1"/>
    </source>
</evidence>
<reference evidence="8" key="1">
    <citation type="submission" date="2021-12" db="EMBL/GenBank/DDBJ databases">
        <title>Enterovibrio ZSDZ35 sp. nov. and Enterovibrio ZSDZ42 sp. nov., isolated from coastal seawater in Qingdao.</title>
        <authorList>
            <person name="Zhang P."/>
        </authorList>
    </citation>
    <scope>NUCLEOTIDE SEQUENCE</scope>
    <source>
        <strain evidence="8">ZSDZ42</strain>
    </source>
</reference>
<dbReference type="Pfam" id="PF14659">
    <property type="entry name" value="Phage_int_SAM_3"/>
    <property type="match status" value="1"/>
</dbReference>
<dbReference type="RefSeq" id="WP_274162481.1">
    <property type="nucleotide sequence ID" value="NZ_JAJUBC010000001.1"/>
</dbReference>
<dbReference type="Pfam" id="PF12167">
    <property type="entry name" value="Arm-DNA-bind_2"/>
    <property type="match status" value="1"/>
</dbReference>
<dbReference type="InterPro" id="IPR044068">
    <property type="entry name" value="CB"/>
</dbReference>
<evidence type="ECO:0000256" key="2">
    <source>
        <dbReference type="ARBA" id="ARBA00022908"/>
    </source>
</evidence>
<dbReference type="InterPro" id="IPR010998">
    <property type="entry name" value="Integrase_recombinase_N"/>
</dbReference>
<dbReference type="InterPro" id="IPR002104">
    <property type="entry name" value="Integrase_catalytic"/>
</dbReference>
<feature type="domain" description="Tyr recombinase" evidence="6">
    <location>
        <begin position="204"/>
        <end position="387"/>
    </location>
</feature>
<dbReference type="PANTHER" id="PTHR30629:SF2">
    <property type="entry name" value="PROPHAGE INTEGRASE INTS-RELATED"/>
    <property type="match status" value="1"/>
</dbReference>
<evidence type="ECO:0000259" key="6">
    <source>
        <dbReference type="PROSITE" id="PS51898"/>
    </source>
</evidence>
<gene>
    <name evidence="8" type="ORF">LRP50_00040</name>
</gene>
<keyword evidence="2" id="KW-0229">DNA integration</keyword>
<dbReference type="PROSITE" id="PS51898">
    <property type="entry name" value="TYR_RECOMBINASE"/>
    <property type="match status" value="1"/>
</dbReference>
<evidence type="ECO:0000256" key="1">
    <source>
        <dbReference type="ARBA" id="ARBA00008857"/>
    </source>
</evidence>
<keyword evidence="4" id="KW-0233">DNA recombination</keyword>
<comment type="similarity">
    <text evidence="1">Belongs to the 'phage' integrase family.</text>
</comment>
<dbReference type="InterPro" id="IPR011010">
    <property type="entry name" value="DNA_brk_join_enz"/>
</dbReference>
<dbReference type="InterPro" id="IPR022000">
    <property type="entry name" value="Min27-like_integrase_DNA_bind"/>
</dbReference>
<dbReference type="Gene3D" id="1.10.150.130">
    <property type="match status" value="1"/>
</dbReference>
<keyword evidence="9" id="KW-1185">Reference proteome</keyword>
<dbReference type="CDD" id="cd01189">
    <property type="entry name" value="INT_ICEBs1_C_like"/>
    <property type="match status" value="1"/>
</dbReference>
<dbReference type="SUPFAM" id="SSF56349">
    <property type="entry name" value="DNA breaking-rejoining enzymes"/>
    <property type="match status" value="1"/>
</dbReference>
<evidence type="ECO:0000313" key="9">
    <source>
        <dbReference type="Proteomes" id="UP001149400"/>
    </source>
</evidence>
<name>A0ABT5QUA0_9GAMM</name>
<dbReference type="Proteomes" id="UP001149400">
    <property type="component" value="Unassembled WGS sequence"/>
</dbReference>
<sequence length="402" mass="47416">MASITVRSGKLRLDFRVHGERCREQTVLHDTETNRRKLTKLLASIDADMRLGCFVYRDYFPDSKRANKFYRLDNAAAKRKQEISHHYIATHSQLTACDNVTFRAFADEWFEENKPRWKQSYYETITIILNRYLLPTFGEHLIANVTRADILKFRALLSQRDRSLSNDYINHIMTPLRMILSEAADRYEFRTPFENIKALRLNKRDVNPFSLQEVTHFLKHIRKDFLPYYTVRFFTGMRTAEIDGLKWRYVNFDSGYIRIRETLVNGRPETAKTDGSVREIQMSQVVRQAFLEQKRINTDKSEYVFCTKSGTPLDHRNLRDRIWKPALNQMGFDYRRPYETRHTAATLWLAAGEAPEWIARQMGHANTKMLFEVYSRFVPNLTRQDGSAFEALLSKHIQGDTL</sequence>
<feature type="domain" description="Core-binding (CB)" evidence="7">
    <location>
        <begin position="100"/>
        <end position="184"/>
    </location>
</feature>
<dbReference type="Pfam" id="PF00589">
    <property type="entry name" value="Phage_integrase"/>
    <property type="match status" value="1"/>
</dbReference>
<organism evidence="8 9">
    <name type="scientific">Enterovibrio gelatinilyticus</name>
    <dbReference type="NCBI Taxonomy" id="2899819"/>
    <lineage>
        <taxon>Bacteria</taxon>
        <taxon>Pseudomonadati</taxon>
        <taxon>Pseudomonadota</taxon>
        <taxon>Gammaproteobacteria</taxon>
        <taxon>Vibrionales</taxon>
        <taxon>Vibrionaceae</taxon>
        <taxon>Enterovibrio</taxon>
    </lineage>
</organism>
<accession>A0ABT5QUA0</accession>
<dbReference type="PANTHER" id="PTHR30629">
    <property type="entry name" value="PROPHAGE INTEGRASE"/>
    <property type="match status" value="1"/>
</dbReference>
<dbReference type="PROSITE" id="PS51900">
    <property type="entry name" value="CB"/>
    <property type="match status" value="1"/>
</dbReference>